<protein>
    <submittedName>
        <fullName evidence="2">Uncharacterized protein</fullName>
    </submittedName>
</protein>
<sequence>MAPLAQLLALPFLNPATPPINSPRTGGVFGTGPNTTVSYFYPLPPSDPARIAFSTGFWPKDRATVPKTIYECDPPASQGFESRLYTCFNDDIGLTDVVVVPGAEVKEAAKSGEGRIAASKVKADVDMKAPERIRDYQLKKAKEAPKCDGRTGVAVDALHWGAWQHSCFDGSSEWAKRGQEVRAEVLKERAEKGFEINSRIRRMWEEKEEEVRVMEGWKAEKGGKEKAIVEREERFWRESFEVREEGREVDGGVEREFEKRMKGEIWGEVVEEYRSWEKKVDEDQEEEDDCDNCDDCDDDEEEPKRPRHCKPKRPTAQRPKAEKPAAKKPTVENTKAAEKPKEPAKPQQQEHPTLELGKSHYDRPSAMKKGKPAKVKVKQKNGKYKVKVKDGNTKIRLKGKNGKSTVKVEDKAGKTTLVESG</sequence>
<dbReference type="EMBL" id="KV460225">
    <property type="protein sequence ID" value="OBT96904.1"/>
    <property type="molecule type" value="Genomic_DNA"/>
</dbReference>
<feature type="compositionally biased region" description="Basic residues" evidence="1">
    <location>
        <begin position="305"/>
        <end position="315"/>
    </location>
</feature>
<feature type="compositionally biased region" description="Acidic residues" evidence="1">
    <location>
        <begin position="282"/>
        <end position="301"/>
    </location>
</feature>
<feature type="compositionally biased region" description="Basic residues" evidence="1">
    <location>
        <begin position="366"/>
        <end position="383"/>
    </location>
</feature>
<reference evidence="2 3" key="1">
    <citation type="submission" date="2016-03" db="EMBL/GenBank/DDBJ databases">
        <title>Comparative genomics of Pseudogymnoascus destructans, the fungus causing white-nose syndrome of bats.</title>
        <authorList>
            <person name="Palmer J.M."/>
            <person name="Drees K.P."/>
            <person name="Foster J.T."/>
            <person name="Lindner D.L."/>
        </authorList>
    </citation>
    <scope>NUCLEOTIDE SEQUENCE [LARGE SCALE GENOMIC DNA]</scope>
    <source>
        <strain evidence="2 3">UAMH 10579</strain>
    </source>
</reference>
<dbReference type="RefSeq" id="XP_018130637.1">
    <property type="nucleotide sequence ID" value="XM_018274979.2"/>
</dbReference>
<organism evidence="2 3">
    <name type="scientific">Pseudogymnoascus verrucosus</name>
    <dbReference type="NCBI Taxonomy" id="342668"/>
    <lineage>
        <taxon>Eukaryota</taxon>
        <taxon>Fungi</taxon>
        <taxon>Dikarya</taxon>
        <taxon>Ascomycota</taxon>
        <taxon>Pezizomycotina</taxon>
        <taxon>Leotiomycetes</taxon>
        <taxon>Thelebolales</taxon>
        <taxon>Thelebolaceae</taxon>
        <taxon>Pseudogymnoascus</taxon>
    </lineage>
</organism>
<evidence type="ECO:0000313" key="2">
    <source>
        <dbReference type="EMBL" id="OBT96904.1"/>
    </source>
</evidence>
<reference evidence="3" key="2">
    <citation type="journal article" date="2018" name="Nat. Commun.">
        <title>Extreme sensitivity to ultraviolet light in the fungal pathogen causing white-nose syndrome of bats.</title>
        <authorList>
            <person name="Palmer J.M."/>
            <person name="Drees K.P."/>
            <person name="Foster J.T."/>
            <person name="Lindner D.L."/>
        </authorList>
    </citation>
    <scope>NUCLEOTIDE SEQUENCE [LARGE SCALE GENOMIC DNA]</scope>
    <source>
        <strain evidence="3">UAMH 10579</strain>
    </source>
</reference>
<evidence type="ECO:0000313" key="3">
    <source>
        <dbReference type="Proteomes" id="UP000091956"/>
    </source>
</evidence>
<dbReference type="AlphaFoldDB" id="A0A1B8GM42"/>
<gene>
    <name evidence="2" type="ORF">VE01_05516</name>
</gene>
<dbReference type="STRING" id="342668.A0A1B8GM42"/>
<keyword evidence="3" id="KW-1185">Reference proteome</keyword>
<feature type="compositionally biased region" description="Basic and acidic residues" evidence="1">
    <location>
        <begin position="335"/>
        <end position="344"/>
    </location>
</feature>
<proteinExistence type="predicted"/>
<dbReference type="OrthoDB" id="3439850at2759"/>
<evidence type="ECO:0000256" key="1">
    <source>
        <dbReference type="SAM" id="MobiDB-lite"/>
    </source>
</evidence>
<accession>A0A1B8GM42</accession>
<dbReference type="Proteomes" id="UP000091956">
    <property type="component" value="Unassembled WGS sequence"/>
</dbReference>
<dbReference type="GeneID" id="28838902"/>
<name>A0A1B8GM42_9PEZI</name>
<feature type="region of interest" description="Disordered" evidence="1">
    <location>
        <begin position="277"/>
        <end position="383"/>
    </location>
</feature>